<dbReference type="Proteomes" id="UP000028493">
    <property type="component" value="Unassembled WGS sequence"/>
</dbReference>
<proteinExistence type="predicted"/>
<name>A0A077PWD7_XENBV</name>
<dbReference type="HOGENOM" id="CLU_3417173_0_0_6"/>
<dbReference type="EMBL" id="CBSZ010000158">
    <property type="protein sequence ID" value="CDH24154.1"/>
    <property type="molecule type" value="Genomic_DNA"/>
</dbReference>
<sequence length="26" mass="3049">MEPINEKEKTLLIALNDNVCFNKKEN</sequence>
<dbReference type="AlphaFoldDB" id="A0A077PWD7"/>
<comment type="caution">
    <text evidence="1">The sequence shown here is derived from an EMBL/GenBank/DDBJ whole genome shotgun (WGS) entry which is preliminary data.</text>
</comment>
<accession>A0A077PWD7</accession>
<organism evidence="1">
    <name type="scientific">Xenorhabdus bovienii str. kraussei Becker Underwood</name>
    <dbReference type="NCBI Taxonomy" id="1398204"/>
    <lineage>
        <taxon>Bacteria</taxon>
        <taxon>Pseudomonadati</taxon>
        <taxon>Pseudomonadota</taxon>
        <taxon>Gammaproteobacteria</taxon>
        <taxon>Enterobacterales</taxon>
        <taxon>Morganellaceae</taxon>
        <taxon>Xenorhabdus</taxon>
    </lineage>
</organism>
<gene>
    <name evidence="1" type="ORF">XBKB1_2400002</name>
</gene>
<evidence type="ECO:0000313" key="1">
    <source>
        <dbReference type="EMBL" id="CDH24154.1"/>
    </source>
</evidence>
<reference evidence="1" key="1">
    <citation type="submission" date="2013-07" db="EMBL/GenBank/DDBJ databases">
        <title>Sub-species coevolution in mutualistic symbiosis.</title>
        <authorList>
            <person name="Murfin K."/>
            <person name="Klassen J."/>
            <person name="Lee M."/>
            <person name="Forst S."/>
            <person name="Stock P."/>
            <person name="Goodrich-Blair H."/>
        </authorList>
    </citation>
    <scope>NUCLEOTIDE SEQUENCE [LARGE SCALE GENOMIC DNA]</scope>
    <source>
        <strain evidence="1">Kraussei Becker Underwood</strain>
    </source>
</reference>
<protein>
    <submittedName>
        <fullName evidence="1">Uncharacterized protein</fullName>
    </submittedName>
</protein>